<accession>A0ABW6CJL3</accession>
<evidence type="ECO:0000313" key="3">
    <source>
        <dbReference type="Proteomes" id="UP001598130"/>
    </source>
</evidence>
<evidence type="ECO:0000256" key="1">
    <source>
        <dbReference type="SAM" id="MobiDB-lite"/>
    </source>
</evidence>
<reference evidence="2 3" key="1">
    <citation type="submission" date="2022-09" db="EMBL/GenBank/DDBJ databases">
        <title>New species of Phenylobacterium.</title>
        <authorList>
            <person name="Mieszkin S."/>
        </authorList>
    </citation>
    <scope>NUCLEOTIDE SEQUENCE [LARGE SCALE GENOMIC DNA]</scope>
    <source>
        <strain evidence="2 3">HK31-G</strain>
    </source>
</reference>
<evidence type="ECO:0000313" key="2">
    <source>
        <dbReference type="EMBL" id="MFD3263160.1"/>
    </source>
</evidence>
<dbReference type="RefSeq" id="WP_377367871.1">
    <property type="nucleotide sequence ID" value="NZ_JAOTJD010000005.1"/>
</dbReference>
<keyword evidence="3" id="KW-1185">Reference proteome</keyword>
<dbReference type="EMBL" id="JAOTJD010000005">
    <property type="protein sequence ID" value="MFD3263160.1"/>
    <property type="molecule type" value="Genomic_DNA"/>
</dbReference>
<dbReference type="Proteomes" id="UP001598130">
    <property type="component" value="Unassembled WGS sequence"/>
</dbReference>
<sequence length="78" mass="8739">MPSKPEYPKIEAGIPIPERRRPGPRGFNETLRLMQVGDSISLVGRNPESVRTKAYLITGAKFRVAKGETGAFRVWRIS</sequence>
<organism evidence="2 3">
    <name type="scientific">Phenylobacterium ferrooxidans</name>
    <dbReference type="NCBI Taxonomy" id="2982689"/>
    <lineage>
        <taxon>Bacteria</taxon>
        <taxon>Pseudomonadati</taxon>
        <taxon>Pseudomonadota</taxon>
        <taxon>Alphaproteobacteria</taxon>
        <taxon>Caulobacterales</taxon>
        <taxon>Caulobacteraceae</taxon>
        <taxon>Phenylobacterium</taxon>
    </lineage>
</organism>
<protein>
    <submittedName>
        <fullName evidence="2">Uncharacterized protein</fullName>
    </submittedName>
</protein>
<feature type="region of interest" description="Disordered" evidence="1">
    <location>
        <begin position="1"/>
        <end position="25"/>
    </location>
</feature>
<proteinExistence type="predicted"/>
<name>A0ABW6CJL3_9CAUL</name>
<comment type="caution">
    <text evidence="2">The sequence shown here is derived from an EMBL/GenBank/DDBJ whole genome shotgun (WGS) entry which is preliminary data.</text>
</comment>
<gene>
    <name evidence="2" type="ORF">OCL97_04160</name>
</gene>